<dbReference type="SMART" id="SM00822">
    <property type="entry name" value="PKS_KR"/>
    <property type="match status" value="1"/>
</dbReference>
<dbReference type="RefSeq" id="WP_213483527.1">
    <property type="nucleotide sequence ID" value="NZ_CAJRAY010000018.1"/>
</dbReference>
<keyword evidence="5" id="KW-1185">Reference proteome</keyword>
<dbReference type="InterPro" id="IPR057326">
    <property type="entry name" value="KR_dom"/>
</dbReference>
<reference evidence="4 5" key="1">
    <citation type="submission" date="2021-04" db="EMBL/GenBank/DDBJ databases">
        <authorList>
            <person name="Rakotoarivonina H."/>
        </authorList>
    </citation>
    <scope>NUCLEOTIDE SEQUENCE [LARGE SCALE GENOMIC DNA]</scope>
    <source>
        <strain evidence="4 5">XE</strain>
    </source>
</reference>
<dbReference type="Pfam" id="PF13561">
    <property type="entry name" value="adh_short_C2"/>
    <property type="match status" value="1"/>
</dbReference>
<comment type="caution">
    <text evidence="4">The sequence shown here is derived from an EMBL/GenBank/DDBJ whole genome shotgun (WGS) entry which is preliminary data.</text>
</comment>
<evidence type="ECO:0000313" key="4">
    <source>
        <dbReference type="EMBL" id="CAG5080042.1"/>
    </source>
</evidence>
<dbReference type="EC" id="1.1.1.100" evidence="4"/>
<dbReference type="Gene3D" id="3.40.50.720">
    <property type="entry name" value="NAD(P)-binding Rossmann-like Domain"/>
    <property type="match status" value="1"/>
</dbReference>
<dbReference type="PANTHER" id="PTHR43639">
    <property type="entry name" value="OXIDOREDUCTASE, SHORT-CHAIN DEHYDROGENASE/REDUCTASE FAMILY (AFU_ORTHOLOGUE AFUA_5G02870)"/>
    <property type="match status" value="1"/>
</dbReference>
<keyword evidence="2 4" id="KW-0560">Oxidoreductase</keyword>
<dbReference type="Proteomes" id="UP000681526">
    <property type="component" value="Unassembled WGS sequence"/>
</dbReference>
<dbReference type="InterPro" id="IPR036291">
    <property type="entry name" value="NAD(P)-bd_dom_sf"/>
</dbReference>
<evidence type="ECO:0000259" key="3">
    <source>
        <dbReference type="SMART" id="SM00822"/>
    </source>
</evidence>
<dbReference type="PRINTS" id="PR00080">
    <property type="entry name" value="SDRFAMILY"/>
</dbReference>
<organism evidence="4 5">
    <name type="scientific">Thermobacillus xylanilyticus</name>
    <dbReference type="NCBI Taxonomy" id="76633"/>
    <lineage>
        <taxon>Bacteria</taxon>
        <taxon>Bacillati</taxon>
        <taxon>Bacillota</taxon>
        <taxon>Bacilli</taxon>
        <taxon>Bacillales</taxon>
        <taxon>Paenibacillaceae</taxon>
        <taxon>Thermobacillus</taxon>
    </lineage>
</organism>
<name>A0ABN7RR46_THEXY</name>
<dbReference type="NCBIfam" id="NF005559">
    <property type="entry name" value="PRK07231.1"/>
    <property type="match status" value="1"/>
</dbReference>
<comment type="similarity">
    <text evidence="1">Belongs to the short-chain dehydrogenases/reductases (SDR) family.</text>
</comment>
<dbReference type="PRINTS" id="PR00081">
    <property type="entry name" value="GDHRDH"/>
</dbReference>
<protein>
    <submittedName>
        <fullName evidence="4">3-oxoacyl-[acyl-carrier-protein] reductase fabG</fullName>
        <ecNumber evidence="4">1.1.1.100</ecNumber>
    </submittedName>
</protein>
<accession>A0ABN7RR46</accession>
<dbReference type="InterPro" id="IPR020904">
    <property type="entry name" value="Sc_DH/Rdtase_CS"/>
</dbReference>
<proteinExistence type="inferred from homology"/>
<evidence type="ECO:0000256" key="2">
    <source>
        <dbReference type="ARBA" id="ARBA00023002"/>
    </source>
</evidence>
<dbReference type="GO" id="GO:0004316">
    <property type="term" value="F:3-oxoacyl-[acyl-carrier-protein] reductase (NADPH) activity"/>
    <property type="evidence" value="ECO:0007669"/>
    <property type="project" value="UniProtKB-EC"/>
</dbReference>
<evidence type="ECO:0000313" key="5">
    <source>
        <dbReference type="Proteomes" id="UP000681526"/>
    </source>
</evidence>
<dbReference type="CDD" id="cd05233">
    <property type="entry name" value="SDR_c"/>
    <property type="match status" value="1"/>
</dbReference>
<dbReference type="PROSITE" id="PS00061">
    <property type="entry name" value="ADH_SHORT"/>
    <property type="match status" value="1"/>
</dbReference>
<dbReference type="SUPFAM" id="SSF51735">
    <property type="entry name" value="NAD(P)-binding Rossmann-fold domains"/>
    <property type="match status" value="1"/>
</dbReference>
<dbReference type="InterPro" id="IPR002347">
    <property type="entry name" value="SDR_fam"/>
</dbReference>
<sequence length="250" mass="26482">MHLEGRTVLITGAATGIGKAIALKFASHGANIVINYSKSEAEAEDTLREVEQQGVKGLVCRADVSIDEQVRGMVEQAVQAFGRIDVLINNAGTTQFVALSDLDGMTEEIWDRVFDVNVKGVFFTSRACAPELVRNRGCIINITSIAGFSGHGSSLAYAASKAAAISITRSFARVLAPHVRVNSIAPGVVVTRWVDGHDDHIQNFAKATPFGRAATPEDVADAAWGLVCGGQFITGQTLVVDGGWSLNSIV</sequence>
<feature type="domain" description="Ketoreductase" evidence="3">
    <location>
        <begin position="6"/>
        <end position="196"/>
    </location>
</feature>
<dbReference type="EMBL" id="CAJRAY010000018">
    <property type="protein sequence ID" value="CAG5080042.1"/>
    <property type="molecule type" value="Genomic_DNA"/>
</dbReference>
<gene>
    <name evidence="4" type="primary">txxe 751-fabG</name>
    <name evidence="4" type="ORF">TXXE_03745</name>
</gene>
<evidence type="ECO:0000256" key="1">
    <source>
        <dbReference type="ARBA" id="ARBA00006484"/>
    </source>
</evidence>
<dbReference type="PANTHER" id="PTHR43639:SF1">
    <property type="entry name" value="SHORT-CHAIN DEHYDROGENASE_REDUCTASE FAMILY PROTEIN"/>
    <property type="match status" value="1"/>
</dbReference>